<dbReference type="GO" id="GO:0004674">
    <property type="term" value="F:protein serine/threonine kinase activity"/>
    <property type="evidence" value="ECO:0007669"/>
    <property type="project" value="UniProtKB-KW"/>
</dbReference>
<dbReference type="PANTHER" id="PTHR35526">
    <property type="entry name" value="ANTI-SIGMA-F FACTOR RSBW-RELATED"/>
    <property type="match status" value="1"/>
</dbReference>
<dbReference type="EMBL" id="VDFC01000020">
    <property type="protein sequence ID" value="KAA0941085.1"/>
    <property type="molecule type" value="Genomic_DNA"/>
</dbReference>
<keyword evidence="1" id="KW-0723">Serine/threonine-protein kinase</keyword>
<dbReference type="Pfam" id="PF14417">
    <property type="entry name" value="MEDS"/>
    <property type="match status" value="1"/>
</dbReference>
<keyword evidence="6" id="KW-0808">Transferase</keyword>
<dbReference type="InterPro" id="IPR025847">
    <property type="entry name" value="MEDS_domain"/>
</dbReference>
<dbReference type="OrthoDB" id="4088450at2"/>
<evidence type="ECO:0000256" key="3">
    <source>
        <dbReference type="SAM" id="MobiDB-lite"/>
    </source>
</evidence>
<dbReference type="InterPro" id="IPR003594">
    <property type="entry name" value="HATPase_dom"/>
</dbReference>
<evidence type="ECO:0000256" key="1">
    <source>
        <dbReference type="ARBA" id="ARBA00022527"/>
    </source>
</evidence>
<protein>
    <submittedName>
        <fullName evidence="6">Sensor histidine kinase</fullName>
    </submittedName>
</protein>
<dbReference type="PANTHER" id="PTHR35526:SF3">
    <property type="entry name" value="ANTI-SIGMA-F FACTOR RSBW"/>
    <property type="match status" value="1"/>
</dbReference>
<dbReference type="InterPro" id="IPR050267">
    <property type="entry name" value="Anti-sigma-factor_SerPK"/>
</dbReference>
<dbReference type="NCBIfam" id="NF041045">
    <property type="entry name" value="RsbA_anti_sig"/>
    <property type="match status" value="1"/>
</dbReference>
<evidence type="ECO:0000256" key="2">
    <source>
        <dbReference type="SAM" id="Coils"/>
    </source>
</evidence>
<dbReference type="Gene3D" id="3.30.565.10">
    <property type="entry name" value="Histidine kinase-like ATPase, C-terminal domain"/>
    <property type="match status" value="1"/>
</dbReference>
<evidence type="ECO:0000313" key="6">
    <source>
        <dbReference type="EMBL" id="KAA0941085.1"/>
    </source>
</evidence>
<evidence type="ECO:0000259" key="4">
    <source>
        <dbReference type="Pfam" id="PF13581"/>
    </source>
</evidence>
<keyword evidence="6" id="KW-0418">Kinase</keyword>
<feature type="compositionally biased region" description="Basic and acidic residues" evidence="3">
    <location>
        <begin position="172"/>
        <end position="201"/>
    </location>
</feature>
<organism evidence="6 7">
    <name type="scientific">Streptomyces apricus</name>
    <dbReference type="NCBI Taxonomy" id="1828112"/>
    <lineage>
        <taxon>Bacteria</taxon>
        <taxon>Bacillati</taxon>
        <taxon>Actinomycetota</taxon>
        <taxon>Actinomycetes</taxon>
        <taxon>Kitasatosporales</taxon>
        <taxon>Streptomycetaceae</taxon>
        <taxon>Streptomyces</taxon>
    </lineage>
</organism>
<dbReference type="AlphaFoldDB" id="A0A5B0BK66"/>
<evidence type="ECO:0000259" key="5">
    <source>
        <dbReference type="Pfam" id="PF14417"/>
    </source>
</evidence>
<dbReference type="CDD" id="cd16936">
    <property type="entry name" value="HATPase_RsbW-like"/>
    <property type="match status" value="1"/>
</dbReference>
<dbReference type="RefSeq" id="WP_149510383.1">
    <property type="nucleotide sequence ID" value="NZ_VDFC01000020.1"/>
</dbReference>
<feature type="domain" description="MEDS" evidence="5">
    <location>
        <begin position="26"/>
        <end position="173"/>
    </location>
</feature>
<gene>
    <name evidence="6" type="ORF">FGF04_07040</name>
</gene>
<feature type="domain" description="Histidine kinase/HSP90-like ATPase" evidence="4">
    <location>
        <begin position="218"/>
        <end position="328"/>
    </location>
</feature>
<feature type="region of interest" description="Disordered" evidence="3">
    <location>
        <begin position="1"/>
        <end position="22"/>
    </location>
</feature>
<keyword evidence="2" id="KW-0175">Coiled coil</keyword>
<feature type="region of interest" description="Disordered" evidence="3">
    <location>
        <begin position="172"/>
        <end position="212"/>
    </location>
</feature>
<sequence>MTARTTTDPVDPAAPRPHTGPAPLLTHQALLYDGDEAFLSSTVPFCLDGLDADDAVLAVTTEANIALLRQALDDAAREVEFVDAKDWYRTPGHTLGEYHRYVDRHTAHGRHRRVRVIGEPVWHGRDALEMFEWTRYESAVNLAFAGCPAWVVCPYDTRTLPEDVVAGARRTHPELVEGEPARTSEHYAAPADRHDSWRRPLEPVPADGEPTVTDFGTDLSALRAFVTRAAGTLGVHGEQARRLVFAVNEVATNALRHGGGRGQVTLRRSGHRVVCDVTDPGDLPGPDWYLGYLPPDAGQRDGHGLWAVRQLCDLVEVDAVPGRTTVRLHLDLPPSSAPGR</sequence>
<proteinExistence type="predicted"/>
<reference evidence="6 7" key="1">
    <citation type="submission" date="2019-05" db="EMBL/GenBank/DDBJ databases">
        <authorList>
            <person name="Hariharan J."/>
            <person name="Choudoir M.J."/>
            <person name="Diebold P."/>
            <person name="Panke-Buisse K."/>
            <person name="Buckley D.H."/>
        </authorList>
    </citation>
    <scope>NUCLEOTIDE SEQUENCE [LARGE SCALE GENOMIC DNA]</scope>
    <source>
        <strain evidence="6 7">SUN51</strain>
    </source>
</reference>
<feature type="coiled-coil region" evidence="2">
    <location>
        <begin position="58"/>
        <end position="85"/>
    </location>
</feature>
<accession>A0A5B0BK66</accession>
<dbReference type="Proteomes" id="UP000324965">
    <property type="component" value="Unassembled WGS sequence"/>
</dbReference>
<keyword evidence="7" id="KW-1185">Reference proteome</keyword>
<dbReference type="SUPFAM" id="SSF55874">
    <property type="entry name" value="ATPase domain of HSP90 chaperone/DNA topoisomerase II/histidine kinase"/>
    <property type="match status" value="1"/>
</dbReference>
<name>A0A5B0BK66_9ACTN</name>
<dbReference type="Pfam" id="PF13581">
    <property type="entry name" value="HATPase_c_2"/>
    <property type="match status" value="1"/>
</dbReference>
<dbReference type="InterPro" id="IPR047718">
    <property type="entry name" value="RsbA-like_anti_sig"/>
</dbReference>
<evidence type="ECO:0000313" key="7">
    <source>
        <dbReference type="Proteomes" id="UP000324965"/>
    </source>
</evidence>
<dbReference type="InterPro" id="IPR036890">
    <property type="entry name" value="HATPase_C_sf"/>
</dbReference>
<comment type="caution">
    <text evidence="6">The sequence shown here is derived from an EMBL/GenBank/DDBJ whole genome shotgun (WGS) entry which is preliminary data.</text>
</comment>